<evidence type="ECO:0000259" key="2">
    <source>
        <dbReference type="Pfam" id="PF07589"/>
    </source>
</evidence>
<organism evidence="3">
    <name type="scientific">hydrothermal vent metagenome</name>
    <dbReference type="NCBI Taxonomy" id="652676"/>
    <lineage>
        <taxon>unclassified sequences</taxon>
        <taxon>metagenomes</taxon>
        <taxon>ecological metagenomes</taxon>
    </lineage>
</organism>
<accession>A0A3B1ASW2</accession>
<evidence type="ECO:0000313" key="3">
    <source>
        <dbReference type="EMBL" id="VAX04801.1"/>
    </source>
</evidence>
<dbReference type="InterPro" id="IPR013424">
    <property type="entry name" value="Ice-binding_C"/>
</dbReference>
<name>A0A3B1ASW2_9ZZZZ</name>
<gene>
    <name evidence="3" type="ORF">MNBD_ALPHA03-166</name>
</gene>
<keyword evidence="1" id="KW-0812">Transmembrane</keyword>
<reference evidence="3" key="1">
    <citation type="submission" date="2018-06" db="EMBL/GenBank/DDBJ databases">
        <authorList>
            <person name="Zhirakovskaya E."/>
        </authorList>
    </citation>
    <scope>NUCLEOTIDE SEQUENCE</scope>
</reference>
<proteinExistence type="predicted"/>
<feature type="domain" description="Ice-binding protein C-terminal" evidence="2">
    <location>
        <begin position="185"/>
        <end position="207"/>
    </location>
</feature>
<keyword evidence="1" id="KW-1133">Transmembrane helix</keyword>
<evidence type="ECO:0000256" key="1">
    <source>
        <dbReference type="SAM" id="Phobius"/>
    </source>
</evidence>
<dbReference type="NCBIfam" id="TIGR02595">
    <property type="entry name" value="PEP_CTERM"/>
    <property type="match status" value="1"/>
</dbReference>
<feature type="transmembrane region" description="Helical" evidence="1">
    <location>
        <begin position="183"/>
        <end position="204"/>
    </location>
</feature>
<keyword evidence="1" id="KW-0472">Membrane</keyword>
<dbReference type="Pfam" id="PF07589">
    <property type="entry name" value="PEP-CTERM"/>
    <property type="match status" value="1"/>
</dbReference>
<sequence length="214" mass="24038">MSMRNIRKFFIVILISFSLNMINFPAYAVVIDFEEISRTYSGNSLDSKGFNFFNDCQIFSLCILHRDPNSRYNADPGGVTFAQNSPKATTTLTNINGNAFDLISIDFADYFNFRTSQNILLIGTYATGRTISQTIALQAIFGLETFIFNWQGLTQVSWVETTGNWLQFDNVIVQEIVPQAKSLGVPAPASMALLGLGLLGFFAARRKRHHKFFT</sequence>
<protein>
    <recommendedName>
        <fullName evidence="2">Ice-binding protein C-terminal domain-containing protein</fullName>
    </recommendedName>
</protein>
<dbReference type="AlphaFoldDB" id="A0A3B1ASW2"/>
<dbReference type="EMBL" id="UOFW01000111">
    <property type="protein sequence ID" value="VAX04801.1"/>
    <property type="molecule type" value="Genomic_DNA"/>
</dbReference>